<name>A0AAX6GFV1_IRIPA</name>
<dbReference type="AlphaFoldDB" id="A0AAX6GFV1"/>
<evidence type="ECO:0000313" key="1">
    <source>
        <dbReference type="EMBL" id="KAJ6827383.1"/>
    </source>
</evidence>
<dbReference type="EMBL" id="JANAVB010020396">
    <property type="protein sequence ID" value="KAJ6827383.1"/>
    <property type="molecule type" value="Genomic_DNA"/>
</dbReference>
<reference evidence="1" key="2">
    <citation type="submission" date="2023-04" db="EMBL/GenBank/DDBJ databases">
        <authorList>
            <person name="Bruccoleri R.E."/>
            <person name="Oakeley E.J."/>
            <person name="Faust A.-M."/>
            <person name="Dessus-Babus S."/>
            <person name="Altorfer M."/>
            <person name="Burckhardt D."/>
            <person name="Oertli M."/>
            <person name="Naumann U."/>
            <person name="Petersen F."/>
            <person name="Wong J."/>
        </authorList>
    </citation>
    <scope>NUCLEOTIDE SEQUENCE</scope>
    <source>
        <strain evidence="1">GSM-AAB239-AS_SAM_17_03QT</strain>
        <tissue evidence="1">Leaf</tissue>
    </source>
</reference>
<accession>A0AAX6GFV1</accession>
<dbReference type="Proteomes" id="UP001140949">
    <property type="component" value="Unassembled WGS sequence"/>
</dbReference>
<reference evidence="1" key="1">
    <citation type="journal article" date="2023" name="GigaByte">
        <title>Genome assembly of the bearded iris, Iris pallida Lam.</title>
        <authorList>
            <person name="Bruccoleri R.E."/>
            <person name="Oakeley E.J."/>
            <person name="Faust A.M.E."/>
            <person name="Altorfer M."/>
            <person name="Dessus-Babus S."/>
            <person name="Burckhardt D."/>
            <person name="Oertli M."/>
            <person name="Naumann U."/>
            <person name="Petersen F."/>
            <person name="Wong J."/>
        </authorList>
    </citation>
    <scope>NUCLEOTIDE SEQUENCE</scope>
    <source>
        <strain evidence="1">GSM-AAB239-AS_SAM_17_03QT</strain>
    </source>
</reference>
<protein>
    <submittedName>
        <fullName evidence="1">Actin-related protein 4 isoform X1</fullName>
    </submittedName>
</protein>
<comment type="caution">
    <text evidence="1">The sequence shown here is derived from an EMBL/GenBank/DDBJ whole genome shotgun (WGS) entry which is preliminary data.</text>
</comment>
<organism evidence="1 2">
    <name type="scientific">Iris pallida</name>
    <name type="common">Sweet iris</name>
    <dbReference type="NCBI Taxonomy" id="29817"/>
    <lineage>
        <taxon>Eukaryota</taxon>
        <taxon>Viridiplantae</taxon>
        <taxon>Streptophyta</taxon>
        <taxon>Embryophyta</taxon>
        <taxon>Tracheophyta</taxon>
        <taxon>Spermatophyta</taxon>
        <taxon>Magnoliopsida</taxon>
        <taxon>Liliopsida</taxon>
        <taxon>Asparagales</taxon>
        <taxon>Iridaceae</taxon>
        <taxon>Iridoideae</taxon>
        <taxon>Irideae</taxon>
        <taxon>Iris</taxon>
    </lineage>
</organism>
<sequence length="73" mass="7479">MKPSGTTSFPLPTADGFKLVAAAPKLLEGAAPVNISNRFSINASSPPRRRPASISADQLVAAAPSPLSLSHLL</sequence>
<evidence type="ECO:0000313" key="2">
    <source>
        <dbReference type="Proteomes" id="UP001140949"/>
    </source>
</evidence>
<keyword evidence="2" id="KW-1185">Reference proteome</keyword>
<gene>
    <name evidence="1" type="ORF">M6B38_368580</name>
</gene>
<proteinExistence type="predicted"/>